<dbReference type="SUPFAM" id="SSF51569">
    <property type="entry name" value="Aldolase"/>
    <property type="match status" value="1"/>
</dbReference>
<dbReference type="PANTHER" id="PTHR30304:SF0">
    <property type="entry name" value="D-TAGATOSE-1,6-BISPHOSPHATE ALDOLASE SUBUNIT GATY-RELATED"/>
    <property type="match status" value="1"/>
</dbReference>
<dbReference type="Proteomes" id="UP001500571">
    <property type="component" value="Unassembled WGS sequence"/>
</dbReference>
<comment type="caution">
    <text evidence="2">The sequence shown here is derived from an EMBL/GenBank/DDBJ whole genome shotgun (WGS) entry which is preliminary data.</text>
</comment>
<dbReference type="PANTHER" id="PTHR30304">
    <property type="entry name" value="D-TAGATOSE-1,6-BISPHOSPHATE ALDOLASE"/>
    <property type="match status" value="1"/>
</dbReference>
<sequence length="287" mass="29285">MLTTTAELVEDARGRGCGVAAFNVITLEHAEAVAAGAEASGLPAILQISQNAARFHGGPLAIAAAARAVAQASSAALALHLDHVEDVDLLHSATACGVSSVMFDASKLDDEANVAATREASAWAHRHGLWLEAELGEIGGKGGAHTPGVRTDPDQAAAFVAATGVDGLAVAVGSSHAMRARVGRLDLDLIERLRDAVPVPLVLHGSSGIENDHLAEAVARGMVKINIGTLLNLAFTGAVREMLVEDSVVDPRVYLAPARSAMADAVADCQRAIAAPAASAITLTGNR</sequence>
<dbReference type="InterPro" id="IPR000771">
    <property type="entry name" value="FBA_II"/>
</dbReference>
<protein>
    <submittedName>
        <fullName evidence="2">Class II fructose-bisphosphate aldolase family protein</fullName>
    </submittedName>
</protein>
<dbReference type="PIRSF" id="PIRSF001359">
    <property type="entry name" value="F_bP_aldolase_II"/>
    <property type="match status" value="1"/>
</dbReference>
<dbReference type="InterPro" id="IPR013785">
    <property type="entry name" value="Aldolase_TIM"/>
</dbReference>
<organism evidence="2 3">
    <name type="scientific">Nocardioides panacihumi</name>
    <dbReference type="NCBI Taxonomy" id="400774"/>
    <lineage>
        <taxon>Bacteria</taxon>
        <taxon>Bacillati</taxon>
        <taxon>Actinomycetota</taxon>
        <taxon>Actinomycetes</taxon>
        <taxon>Propionibacteriales</taxon>
        <taxon>Nocardioidaceae</taxon>
        <taxon>Nocardioides</taxon>
    </lineage>
</organism>
<accession>A0ABN2RLK3</accession>
<comment type="cofactor">
    <cofactor evidence="1">
        <name>Zn(2+)</name>
        <dbReference type="ChEBI" id="CHEBI:29105"/>
    </cofactor>
</comment>
<reference evidence="2 3" key="1">
    <citation type="journal article" date="2019" name="Int. J. Syst. Evol. Microbiol.">
        <title>The Global Catalogue of Microorganisms (GCM) 10K type strain sequencing project: providing services to taxonomists for standard genome sequencing and annotation.</title>
        <authorList>
            <consortium name="The Broad Institute Genomics Platform"/>
            <consortium name="The Broad Institute Genome Sequencing Center for Infectious Disease"/>
            <person name="Wu L."/>
            <person name="Ma J."/>
        </authorList>
    </citation>
    <scope>NUCLEOTIDE SEQUENCE [LARGE SCALE GENOMIC DNA]</scope>
    <source>
        <strain evidence="2 3">JCM 15309</strain>
    </source>
</reference>
<gene>
    <name evidence="2" type="ORF">GCM10009798_34620</name>
</gene>
<evidence type="ECO:0000256" key="1">
    <source>
        <dbReference type="ARBA" id="ARBA00001947"/>
    </source>
</evidence>
<dbReference type="Gene3D" id="3.20.20.70">
    <property type="entry name" value="Aldolase class I"/>
    <property type="match status" value="1"/>
</dbReference>
<dbReference type="EMBL" id="BAAAPB010000004">
    <property type="protein sequence ID" value="GAA1970919.1"/>
    <property type="molecule type" value="Genomic_DNA"/>
</dbReference>
<proteinExistence type="predicted"/>
<evidence type="ECO:0000313" key="3">
    <source>
        <dbReference type="Proteomes" id="UP001500571"/>
    </source>
</evidence>
<dbReference type="Pfam" id="PF01116">
    <property type="entry name" value="F_bP_aldolase"/>
    <property type="match status" value="1"/>
</dbReference>
<keyword evidence="3" id="KW-1185">Reference proteome</keyword>
<name>A0ABN2RLK3_9ACTN</name>
<evidence type="ECO:0000313" key="2">
    <source>
        <dbReference type="EMBL" id="GAA1970919.1"/>
    </source>
</evidence>
<dbReference type="RefSeq" id="WP_344046972.1">
    <property type="nucleotide sequence ID" value="NZ_BAAAPB010000004.1"/>
</dbReference>
<dbReference type="InterPro" id="IPR050246">
    <property type="entry name" value="Class_II_FBP_aldolase"/>
</dbReference>